<dbReference type="Pfam" id="PF02687">
    <property type="entry name" value="FtsX"/>
    <property type="match status" value="1"/>
</dbReference>
<feature type="domain" description="MacB-like periplasmic core" evidence="8">
    <location>
        <begin position="18"/>
        <end position="207"/>
    </location>
</feature>
<dbReference type="Proteomes" id="UP001205843">
    <property type="component" value="Unassembled WGS sequence"/>
</dbReference>
<comment type="caution">
    <text evidence="9">The sequence shown here is derived from an EMBL/GenBank/DDBJ whole genome shotgun (WGS) entry which is preliminary data.</text>
</comment>
<dbReference type="RefSeq" id="WP_253478816.1">
    <property type="nucleotide sequence ID" value="NZ_JALJXV010000006.1"/>
</dbReference>
<organism evidence="9 10">
    <name type="scientific">Natronocella acetinitrilica</name>
    <dbReference type="NCBI Taxonomy" id="414046"/>
    <lineage>
        <taxon>Bacteria</taxon>
        <taxon>Pseudomonadati</taxon>
        <taxon>Pseudomonadota</taxon>
        <taxon>Gammaproteobacteria</taxon>
        <taxon>Chromatiales</taxon>
        <taxon>Ectothiorhodospiraceae</taxon>
        <taxon>Natronocella</taxon>
    </lineage>
</organism>
<feature type="transmembrane region" description="Helical" evidence="6">
    <location>
        <begin position="277"/>
        <end position="297"/>
    </location>
</feature>
<evidence type="ECO:0000256" key="4">
    <source>
        <dbReference type="ARBA" id="ARBA00022989"/>
    </source>
</evidence>
<dbReference type="InterPro" id="IPR051125">
    <property type="entry name" value="ABC-4/HrtB_transporter"/>
</dbReference>
<dbReference type="EMBL" id="JALJXV010000006">
    <property type="protein sequence ID" value="MCP1675396.1"/>
    <property type="molecule type" value="Genomic_DNA"/>
</dbReference>
<evidence type="ECO:0000256" key="3">
    <source>
        <dbReference type="ARBA" id="ARBA00022692"/>
    </source>
</evidence>
<feature type="transmembrane region" description="Helical" evidence="6">
    <location>
        <begin position="318"/>
        <end position="341"/>
    </location>
</feature>
<evidence type="ECO:0000256" key="6">
    <source>
        <dbReference type="SAM" id="Phobius"/>
    </source>
</evidence>
<accession>A0AAE3KC68</accession>
<evidence type="ECO:0000313" key="9">
    <source>
        <dbReference type="EMBL" id="MCP1675396.1"/>
    </source>
</evidence>
<keyword evidence="5 6" id="KW-0472">Membrane</keyword>
<keyword evidence="2" id="KW-1003">Cell membrane</keyword>
<sequence>MNLVTLAGGHFRRNALSTTLNLLLLAFGVATVALIMLLGHQLDQRLQRDAENIDLVVGAKGSPLQIILSSIFHVDVPTGNISMTDARWVEEHPLVAGVIPLALGDSYQGLRIVGTNSRYLDHYDAQFAAGDIWPDNHGAVLGAEAARQTGLGIGDGFHGVHGITSQQAGAGFVHADHTYRVSGILEPTGSVLDRLILVSVESVWEVHDADGHWSRTGTDTPAERYLTALLVQYRSPLAAAMLPRLINSRDALQAASPAYETARLMQLVGVGTRTLQMVGWLLIGLAALGVFAVLYNAMRERQYDLAMMRVLGATRKRAVAQVLAEALGLATIGALLGLLLAHVGAELLAGLVSQAEAFRITGRLFLPQELLLMAAAWLLALGAALLPAWRVYRTDVADVLQRGAR</sequence>
<evidence type="ECO:0000259" key="7">
    <source>
        <dbReference type="Pfam" id="PF02687"/>
    </source>
</evidence>
<reference evidence="9" key="1">
    <citation type="submission" date="2022-03" db="EMBL/GenBank/DDBJ databases">
        <title>Genomic Encyclopedia of Type Strains, Phase III (KMG-III): the genomes of soil and plant-associated and newly described type strains.</title>
        <authorList>
            <person name="Whitman W."/>
        </authorList>
    </citation>
    <scope>NUCLEOTIDE SEQUENCE</scope>
    <source>
        <strain evidence="9">ANL 6-2</strain>
    </source>
</reference>
<keyword evidence="4 6" id="KW-1133">Transmembrane helix</keyword>
<feature type="transmembrane region" description="Helical" evidence="6">
    <location>
        <begin position="20"/>
        <end position="39"/>
    </location>
</feature>
<evidence type="ECO:0000256" key="2">
    <source>
        <dbReference type="ARBA" id="ARBA00022475"/>
    </source>
</evidence>
<protein>
    <submittedName>
        <fullName evidence="9">ABC transport system permease protein</fullName>
    </submittedName>
</protein>
<name>A0AAE3KC68_9GAMM</name>
<dbReference type="InterPro" id="IPR025857">
    <property type="entry name" value="MacB_PCD"/>
</dbReference>
<dbReference type="Pfam" id="PF12704">
    <property type="entry name" value="MacB_PCD"/>
    <property type="match status" value="1"/>
</dbReference>
<feature type="domain" description="ABC3 transporter permease C-terminal" evidence="7">
    <location>
        <begin position="278"/>
        <end position="395"/>
    </location>
</feature>
<proteinExistence type="predicted"/>
<keyword evidence="3 6" id="KW-0812">Transmembrane</keyword>
<evidence type="ECO:0000313" key="10">
    <source>
        <dbReference type="Proteomes" id="UP001205843"/>
    </source>
</evidence>
<evidence type="ECO:0000259" key="8">
    <source>
        <dbReference type="Pfam" id="PF12704"/>
    </source>
</evidence>
<dbReference type="AlphaFoldDB" id="A0AAE3KC68"/>
<evidence type="ECO:0000256" key="1">
    <source>
        <dbReference type="ARBA" id="ARBA00004651"/>
    </source>
</evidence>
<feature type="transmembrane region" description="Helical" evidence="6">
    <location>
        <begin position="370"/>
        <end position="392"/>
    </location>
</feature>
<keyword evidence="10" id="KW-1185">Reference proteome</keyword>
<comment type="subcellular location">
    <subcellularLocation>
        <location evidence="1">Cell membrane</location>
        <topology evidence="1">Multi-pass membrane protein</topology>
    </subcellularLocation>
</comment>
<evidence type="ECO:0000256" key="5">
    <source>
        <dbReference type="ARBA" id="ARBA00023136"/>
    </source>
</evidence>
<gene>
    <name evidence="9" type="ORF">J2T57_002546</name>
</gene>
<dbReference type="PANTHER" id="PTHR43738">
    <property type="entry name" value="ABC TRANSPORTER, MEMBRANE PROTEIN"/>
    <property type="match status" value="1"/>
</dbReference>
<dbReference type="GO" id="GO:0005886">
    <property type="term" value="C:plasma membrane"/>
    <property type="evidence" value="ECO:0007669"/>
    <property type="project" value="UniProtKB-SubCell"/>
</dbReference>
<dbReference type="PANTHER" id="PTHR43738:SF2">
    <property type="entry name" value="ABC TRANSPORTER PERMEASE"/>
    <property type="match status" value="1"/>
</dbReference>
<dbReference type="InterPro" id="IPR003838">
    <property type="entry name" value="ABC3_permease_C"/>
</dbReference>